<evidence type="ECO:0000313" key="3">
    <source>
        <dbReference type="Proteomes" id="UP000054928"/>
    </source>
</evidence>
<name>A0A0P1A7T6_PLAHL</name>
<dbReference type="GeneID" id="36395463"/>
<dbReference type="RefSeq" id="XP_024572457.1">
    <property type="nucleotide sequence ID" value="XM_024715935.1"/>
</dbReference>
<dbReference type="Proteomes" id="UP000054928">
    <property type="component" value="Unassembled WGS sequence"/>
</dbReference>
<dbReference type="EMBL" id="CCYD01000109">
    <property type="protein sequence ID" value="CEG36088.1"/>
    <property type="molecule type" value="Genomic_DNA"/>
</dbReference>
<protein>
    <submittedName>
        <fullName evidence="2">Uncharacterized protein</fullName>
    </submittedName>
</protein>
<sequence length="112" mass="12467">MKMQIVNEVSSPRKRLRSAPANVPDFGMNESYEGRSVNDISGMNTTDKKLPKSLGFDLFSQFPDFEAYRSLNATAVNINSLSRCTEIKERTRGGTNKLCIRSMRIAKAGLSC</sequence>
<proteinExistence type="predicted"/>
<dbReference type="AlphaFoldDB" id="A0A0P1A7T6"/>
<organism evidence="2 3">
    <name type="scientific">Plasmopara halstedii</name>
    <name type="common">Downy mildew of sunflower</name>
    <dbReference type="NCBI Taxonomy" id="4781"/>
    <lineage>
        <taxon>Eukaryota</taxon>
        <taxon>Sar</taxon>
        <taxon>Stramenopiles</taxon>
        <taxon>Oomycota</taxon>
        <taxon>Peronosporomycetes</taxon>
        <taxon>Peronosporales</taxon>
        <taxon>Peronosporaceae</taxon>
        <taxon>Plasmopara</taxon>
    </lineage>
</organism>
<evidence type="ECO:0000313" key="2">
    <source>
        <dbReference type="EMBL" id="CEG36088.1"/>
    </source>
</evidence>
<reference evidence="3" key="1">
    <citation type="submission" date="2014-09" db="EMBL/GenBank/DDBJ databases">
        <authorList>
            <person name="Sharma Rahul"/>
            <person name="Thines Marco"/>
        </authorList>
    </citation>
    <scope>NUCLEOTIDE SEQUENCE [LARGE SCALE GENOMIC DNA]</scope>
</reference>
<feature type="region of interest" description="Disordered" evidence="1">
    <location>
        <begin position="1"/>
        <end position="28"/>
    </location>
</feature>
<evidence type="ECO:0000256" key="1">
    <source>
        <dbReference type="SAM" id="MobiDB-lite"/>
    </source>
</evidence>
<accession>A0A0P1A7T6</accession>
<keyword evidence="3" id="KW-1185">Reference proteome</keyword>